<dbReference type="EMBL" id="LGRX02010087">
    <property type="protein sequence ID" value="KAK3270990.1"/>
    <property type="molecule type" value="Genomic_DNA"/>
</dbReference>
<organism evidence="2 3">
    <name type="scientific">Cymbomonas tetramitiformis</name>
    <dbReference type="NCBI Taxonomy" id="36881"/>
    <lineage>
        <taxon>Eukaryota</taxon>
        <taxon>Viridiplantae</taxon>
        <taxon>Chlorophyta</taxon>
        <taxon>Pyramimonadophyceae</taxon>
        <taxon>Pyramimonadales</taxon>
        <taxon>Pyramimonadaceae</taxon>
        <taxon>Cymbomonas</taxon>
    </lineage>
</organism>
<gene>
    <name evidence="2" type="ORF">CYMTET_20638</name>
</gene>
<reference evidence="2 3" key="1">
    <citation type="journal article" date="2015" name="Genome Biol. Evol.">
        <title>Comparative Genomics of a Bacterivorous Green Alga Reveals Evolutionary Causalities and Consequences of Phago-Mixotrophic Mode of Nutrition.</title>
        <authorList>
            <person name="Burns J.A."/>
            <person name="Paasch A."/>
            <person name="Narechania A."/>
            <person name="Kim E."/>
        </authorList>
    </citation>
    <scope>NUCLEOTIDE SEQUENCE [LARGE SCALE GENOMIC DNA]</scope>
    <source>
        <strain evidence="2 3">PLY_AMNH</strain>
    </source>
</reference>
<dbReference type="PANTHER" id="PTHR34116">
    <property type="entry name" value="PLASMINOGEN ACTIVATOR INHIBITOR"/>
    <property type="match status" value="1"/>
</dbReference>
<feature type="transmembrane region" description="Helical" evidence="1">
    <location>
        <begin position="188"/>
        <end position="211"/>
    </location>
</feature>
<keyword evidence="1" id="KW-1133">Transmembrane helix</keyword>
<feature type="transmembrane region" description="Helical" evidence="1">
    <location>
        <begin position="50"/>
        <end position="70"/>
    </location>
</feature>
<keyword evidence="3" id="KW-1185">Reference proteome</keyword>
<keyword evidence="1" id="KW-0472">Membrane</keyword>
<dbReference type="PANTHER" id="PTHR34116:SF2">
    <property type="entry name" value="THH1_TOM1_TOM3 DOMAIN-CONTAINING PROTEIN"/>
    <property type="match status" value="1"/>
</dbReference>
<evidence type="ECO:0000256" key="1">
    <source>
        <dbReference type="SAM" id="Phobius"/>
    </source>
</evidence>
<name>A0AAE0G4C9_9CHLO</name>
<comment type="caution">
    <text evidence="2">The sequence shown here is derived from an EMBL/GenBank/DDBJ whole genome shotgun (WGS) entry which is preliminary data.</text>
</comment>
<sequence length="259" mass="28852">MNLSITPCYQVVFHVQLQSDKLRGWTGESYTADESTSTPDLNFLDAVNRALFYVVCFLIVCHIGSFLYELSVRARCRRWATLERFTAMSGVRLGLHGCGMLWMVTALWRLPMLLQDDSLPFSYNSEVFRHTLCQLQPVLSQGVGEPLCLLFSLFAFTHLNGLSEASEDKTLHRTLAARWRLYQQTHPNLGICFHATLACLPVTIAHILVVLSPNFPSTREWVETSIGSSLVKAWDTGDRSGCGNTSSGHSTVFPGAFAG</sequence>
<protein>
    <submittedName>
        <fullName evidence="2">Uncharacterized protein</fullName>
    </submittedName>
</protein>
<feature type="transmembrane region" description="Helical" evidence="1">
    <location>
        <begin position="91"/>
        <end position="110"/>
    </location>
</feature>
<dbReference type="Proteomes" id="UP001190700">
    <property type="component" value="Unassembled WGS sequence"/>
</dbReference>
<proteinExistence type="predicted"/>
<feature type="non-terminal residue" evidence="2">
    <location>
        <position position="259"/>
    </location>
</feature>
<keyword evidence="1" id="KW-0812">Transmembrane</keyword>
<evidence type="ECO:0000313" key="3">
    <source>
        <dbReference type="Proteomes" id="UP001190700"/>
    </source>
</evidence>
<dbReference type="AlphaFoldDB" id="A0AAE0G4C9"/>
<evidence type="ECO:0000313" key="2">
    <source>
        <dbReference type="EMBL" id="KAK3270990.1"/>
    </source>
</evidence>
<accession>A0AAE0G4C9</accession>